<accession>A0ACB9VY53</accession>
<sequence>FEKFKLTFPEAELRSLMESYGTQFDLNRLKVMYNMSNFLGHKFFSERAMLTAVPKRNISPTPKSRGVLMRHGRCLCSSFIILLPPIPEPFYQAPAGPAASKSRPWRDPIPTLAMNPGELTSLLVMPADSISLPAHPRGECTANQEAVKATLAKQKHKLTMLTTAEWHRLQRLETLLKPC</sequence>
<proteinExistence type="predicted"/>
<gene>
    <name evidence="1" type="ORF">KUCAC02_009878</name>
</gene>
<feature type="non-terminal residue" evidence="1">
    <location>
        <position position="179"/>
    </location>
</feature>
<evidence type="ECO:0000313" key="1">
    <source>
        <dbReference type="EMBL" id="KAI4805252.1"/>
    </source>
</evidence>
<organism evidence="1 2">
    <name type="scientific">Chaenocephalus aceratus</name>
    <name type="common">Blackfin icefish</name>
    <name type="synonym">Chaenichthys aceratus</name>
    <dbReference type="NCBI Taxonomy" id="36190"/>
    <lineage>
        <taxon>Eukaryota</taxon>
        <taxon>Metazoa</taxon>
        <taxon>Chordata</taxon>
        <taxon>Craniata</taxon>
        <taxon>Vertebrata</taxon>
        <taxon>Euteleostomi</taxon>
        <taxon>Actinopterygii</taxon>
        <taxon>Neopterygii</taxon>
        <taxon>Teleostei</taxon>
        <taxon>Neoteleostei</taxon>
        <taxon>Acanthomorphata</taxon>
        <taxon>Eupercaria</taxon>
        <taxon>Perciformes</taxon>
        <taxon>Notothenioidei</taxon>
        <taxon>Channichthyidae</taxon>
        <taxon>Chaenocephalus</taxon>
    </lineage>
</organism>
<name>A0ACB9VY53_CHAAC</name>
<dbReference type="EMBL" id="CM043805">
    <property type="protein sequence ID" value="KAI4805252.1"/>
    <property type="molecule type" value="Genomic_DNA"/>
</dbReference>
<dbReference type="Proteomes" id="UP001057452">
    <property type="component" value="Chromosome 21"/>
</dbReference>
<evidence type="ECO:0000313" key="2">
    <source>
        <dbReference type="Proteomes" id="UP001057452"/>
    </source>
</evidence>
<protein>
    <submittedName>
        <fullName evidence="1">Uncharacterized protein</fullName>
    </submittedName>
</protein>
<keyword evidence="2" id="KW-1185">Reference proteome</keyword>
<feature type="non-terminal residue" evidence="1">
    <location>
        <position position="1"/>
    </location>
</feature>
<reference evidence="1" key="1">
    <citation type="submission" date="2022-05" db="EMBL/GenBank/DDBJ databases">
        <title>Chromosome-level genome of Chaenocephalus aceratus.</title>
        <authorList>
            <person name="Park H."/>
        </authorList>
    </citation>
    <scope>NUCLEOTIDE SEQUENCE</scope>
    <source>
        <strain evidence="1">KU_202001</strain>
    </source>
</reference>
<comment type="caution">
    <text evidence="1">The sequence shown here is derived from an EMBL/GenBank/DDBJ whole genome shotgun (WGS) entry which is preliminary data.</text>
</comment>